<dbReference type="AlphaFoldDB" id="A0A7J8QVA6"/>
<name>A0A7J8QVA6_GOSDV</name>
<feature type="non-terminal residue" evidence="1">
    <location>
        <position position="42"/>
    </location>
</feature>
<reference evidence="1 2" key="1">
    <citation type="journal article" date="2019" name="Genome Biol. Evol.">
        <title>Insights into the evolution of the New World diploid cottons (Gossypium, subgenus Houzingenia) based on genome sequencing.</title>
        <authorList>
            <person name="Grover C.E."/>
            <person name="Arick M.A. 2nd"/>
            <person name="Thrash A."/>
            <person name="Conover J.L."/>
            <person name="Sanders W.S."/>
            <person name="Peterson D.G."/>
            <person name="Frelichowski J.E."/>
            <person name="Scheffler J.A."/>
            <person name="Scheffler B.E."/>
            <person name="Wendel J.F."/>
        </authorList>
    </citation>
    <scope>NUCLEOTIDE SEQUENCE [LARGE SCALE GENOMIC DNA]</scope>
    <source>
        <strain evidence="1">27</strain>
        <tissue evidence="1">Leaf</tissue>
    </source>
</reference>
<dbReference type="Proteomes" id="UP000593561">
    <property type="component" value="Unassembled WGS sequence"/>
</dbReference>
<keyword evidence="2" id="KW-1185">Reference proteome</keyword>
<organism evidence="1 2">
    <name type="scientific">Gossypium davidsonii</name>
    <name type="common">Davidson's cotton</name>
    <name type="synonym">Gossypium klotzschianum subsp. davidsonii</name>
    <dbReference type="NCBI Taxonomy" id="34287"/>
    <lineage>
        <taxon>Eukaryota</taxon>
        <taxon>Viridiplantae</taxon>
        <taxon>Streptophyta</taxon>
        <taxon>Embryophyta</taxon>
        <taxon>Tracheophyta</taxon>
        <taxon>Spermatophyta</taxon>
        <taxon>Magnoliopsida</taxon>
        <taxon>eudicotyledons</taxon>
        <taxon>Gunneridae</taxon>
        <taxon>Pentapetalae</taxon>
        <taxon>rosids</taxon>
        <taxon>malvids</taxon>
        <taxon>Malvales</taxon>
        <taxon>Malvaceae</taxon>
        <taxon>Malvoideae</taxon>
        <taxon>Gossypium</taxon>
    </lineage>
</organism>
<sequence>MEALGQKDSIDRFWVEDAPSKVRKLQQKINIDLTHCELVYSI</sequence>
<gene>
    <name evidence="1" type="ORF">Godav_017685</name>
</gene>
<proteinExistence type="predicted"/>
<protein>
    <submittedName>
        <fullName evidence="1">Uncharacterized protein</fullName>
    </submittedName>
</protein>
<evidence type="ECO:0000313" key="2">
    <source>
        <dbReference type="Proteomes" id="UP000593561"/>
    </source>
</evidence>
<accession>A0A7J8QVA6</accession>
<comment type="caution">
    <text evidence="1">The sequence shown here is derived from an EMBL/GenBank/DDBJ whole genome shotgun (WGS) entry which is preliminary data.</text>
</comment>
<evidence type="ECO:0000313" key="1">
    <source>
        <dbReference type="EMBL" id="MBA0605072.1"/>
    </source>
</evidence>
<dbReference type="EMBL" id="JABFAC010000001">
    <property type="protein sequence ID" value="MBA0605072.1"/>
    <property type="molecule type" value="Genomic_DNA"/>
</dbReference>